<gene>
    <name evidence="2" type="ORF">ACFPZ3_52665</name>
</gene>
<feature type="compositionally biased region" description="Low complexity" evidence="1">
    <location>
        <begin position="1"/>
        <end position="34"/>
    </location>
</feature>
<name>A0ABW1D3V7_9ACTN</name>
<proteinExistence type="predicted"/>
<feature type="region of interest" description="Disordered" evidence="1">
    <location>
        <begin position="315"/>
        <end position="351"/>
    </location>
</feature>
<evidence type="ECO:0000256" key="1">
    <source>
        <dbReference type="SAM" id="MobiDB-lite"/>
    </source>
</evidence>
<dbReference type="EMBL" id="JBHSPA010000081">
    <property type="protein sequence ID" value="MFC5832564.1"/>
    <property type="molecule type" value="Genomic_DNA"/>
</dbReference>
<feature type="region of interest" description="Disordered" evidence="1">
    <location>
        <begin position="1"/>
        <end position="36"/>
    </location>
</feature>
<comment type="caution">
    <text evidence="2">The sequence shown here is derived from an EMBL/GenBank/DDBJ whole genome shotgun (WGS) entry which is preliminary data.</text>
</comment>
<evidence type="ECO:0000313" key="3">
    <source>
        <dbReference type="Proteomes" id="UP001596058"/>
    </source>
</evidence>
<keyword evidence="3" id="KW-1185">Reference proteome</keyword>
<dbReference type="Proteomes" id="UP001596058">
    <property type="component" value="Unassembled WGS sequence"/>
</dbReference>
<accession>A0ABW1D3V7</accession>
<reference evidence="3" key="1">
    <citation type="journal article" date="2019" name="Int. J. Syst. Evol. Microbiol.">
        <title>The Global Catalogue of Microorganisms (GCM) 10K type strain sequencing project: providing services to taxonomists for standard genome sequencing and annotation.</title>
        <authorList>
            <consortium name="The Broad Institute Genomics Platform"/>
            <consortium name="The Broad Institute Genome Sequencing Center for Infectious Disease"/>
            <person name="Wu L."/>
            <person name="Ma J."/>
        </authorList>
    </citation>
    <scope>NUCLEOTIDE SEQUENCE [LARGE SCALE GENOMIC DNA]</scope>
    <source>
        <strain evidence="3">CCUG 53903</strain>
    </source>
</reference>
<organism evidence="2 3">
    <name type="scientific">Nonomuraea insulae</name>
    <dbReference type="NCBI Taxonomy" id="1616787"/>
    <lineage>
        <taxon>Bacteria</taxon>
        <taxon>Bacillati</taxon>
        <taxon>Actinomycetota</taxon>
        <taxon>Actinomycetes</taxon>
        <taxon>Streptosporangiales</taxon>
        <taxon>Streptosporangiaceae</taxon>
        <taxon>Nonomuraea</taxon>
    </lineage>
</organism>
<dbReference type="RefSeq" id="WP_379522004.1">
    <property type="nucleotide sequence ID" value="NZ_JBHSPA010000081.1"/>
</dbReference>
<protein>
    <submittedName>
        <fullName evidence="2">Uncharacterized protein</fullName>
    </submittedName>
</protein>
<evidence type="ECO:0000313" key="2">
    <source>
        <dbReference type="EMBL" id="MFC5832564.1"/>
    </source>
</evidence>
<sequence length="351" mass="35841">MTEPIITSTASTSTSSAAATGPATAGASSIASGPDAQLSEPGLRLFREGQDAGRGHLPLSVWLAAADTESVATCPAGCCHPVSGPLARHLVAACTRLGETVVHLGASDHQLVSAALTAGCLPVAVFTDVARAGMSWSCLARTHPGYDLEVTDLRLIEPGDEAWVLADLASGAGLVVAEQICQQPLAHATGRPDSKDEPEDDAVVFDVARAAGLVKPGGYLVVVTGLHREEGVLDPVPEIIARAREAGLVYLQHIIALRQPARGERIDPGLSRRALAAIQKRPECAGLPASARTHADVLLFAAPQSLLGCDGSTSAVAERATGPDDTGPYGTEPDAISPDGAEAPVQVGGGH</sequence>